<protein>
    <recommendedName>
        <fullName evidence="8">Tr-type G domain-containing protein</fullName>
    </recommendedName>
</protein>
<evidence type="ECO:0000256" key="4">
    <source>
        <dbReference type="ARBA" id="ARBA00022917"/>
    </source>
</evidence>
<dbReference type="SUPFAM" id="SSF52156">
    <property type="entry name" value="Initiation factor IF2/eIF5b, domain 3"/>
    <property type="match status" value="1"/>
</dbReference>
<dbReference type="SUPFAM" id="SSF50447">
    <property type="entry name" value="Translation proteins"/>
    <property type="match status" value="2"/>
</dbReference>
<dbReference type="CDD" id="cd03692">
    <property type="entry name" value="mtIF2_IVc"/>
    <property type="match status" value="1"/>
</dbReference>
<gene>
    <name evidence="9" type="ORF">METZ01_LOCUS26337</name>
</gene>
<dbReference type="GO" id="GO:0005829">
    <property type="term" value="C:cytosol"/>
    <property type="evidence" value="ECO:0007669"/>
    <property type="project" value="TreeGrafter"/>
</dbReference>
<keyword evidence="3" id="KW-0547">Nucleotide-binding</keyword>
<dbReference type="PROSITE" id="PS01176">
    <property type="entry name" value="IF2"/>
    <property type="match status" value="1"/>
</dbReference>
<evidence type="ECO:0000256" key="6">
    <source>
        <dbReference type="ARBA" id="ARBA00025162"/>
    </source>
</evidence>
<dbReference type="HAMAP" id="MF_00100_B">
    <property type="entry name" value="IF_2_B"/>
    <property type="match status" value="1"/>
</dbReference>
<dbReference type="Gene3D" id="1.10.10.2480">
    <property type="match status" value="1"/>
</dbReference>
<dbReference type="InterPro" id="IPR036925">
    <property type="entry name" value="TIF_IF2_dom3_sf"/>
</dbReference>
<dbReference type="Gene3D" id="3.40.50.10050">
    <property type="entry name" value="Translation initiation factor IF- 2, domain 3"/>
    <property type="match status" value="1"/>
</dbReference>
<feature type="region of interest" description="Disordered" evidence="7">
    <location>
        <begin position="53"/>
        <end position="326"/>
    </location>
</feature>
<comment type="function">
    <text evidence="6">One of the essential components for the initiation of protein synthesis. Protects formylmethionyl-tRNA from spontaneous hydrolysis and promotes its binding to the 30S ribosomal subunits. Also involved in the hydrolysis of GTP during the formation of the 70S ribosomal complex.</text>
</comment>
<dbReference type="InterPro" id="IPR006847">
    <property type="entry name" value="IF2_N"/>
</dbReference>
<reference evidence="9" key="1">
    <citation type="submission" date="2018-05" db="EMBL/GenBank/DDBJ databases">
        <authorList>
            <person name="Lanie J.A."/>
            <person name="Ng W.-L."/>
            <person name="Kazmierczak K.M."/>
            <person name="Andrzejewski T.M."/>
            <person name="Davidsen T.M."/>
            <person name="Wayne K.J."/>
            <person name="Tettelin H."/>
            <person name="Glass J.I."/>
            <person name="Rusch D."/>
            <person name="Podicherti R."/>
            <person name="Tsui H.-C.T."/>
            <person name="Winkler M.E."/>
        </authorList>
    </citation>
    <scope>NUCLEOTIDE SEQUENCE</scope>
</reference>
<dbReference type="InterPro" id="IPR044145">
    <property type="entry name" value="IF2_II"/>
</dbReference>
<feature type="domain" description="Tr-type G" evidence="8">
    <location>
        <begin position="408"/>
        <end position="577"/>
    </location>
</feature>
<feature type="compositionally biased region" description="Pro residues" evidence="7">
    <location>
        <begin position="147"/>
        <end position="157"/>
    </location>
</feature>
<dbReference type="EMBL" id="UINC01001181">
    <property type="protein sequence ID" value="SUZ73483.1"/>
    <property type="molecule type" value="Genomic_DNA"/>
</dbReference>
<dbReference type="FunFam" id="2.40.30.10:FF:000008">
    <property type="entry name" value="Translation initiation factor IF-2"/>
    <property type="match status" value="1"/>
</dbReference>
<proteinExistence type="inferred from homology"/>
<dbReference type="PANTHER" id="PTHR43381:SF5">
    <property type="entry name" value="TR-TYPE G DOMAIN-CONTAINING PROTEIN"/>
    <property type="match status" value="1"/>
</dbReference>
<keyword evidence="2" id="KW-0396">Initiation factor</keyword>
<evidence type="ECO:0000256" key="7">
    <source>
        <dbReference type="SAM" id="MobiDB-lite"/>
    </source>
</evidence>
<evidence type="ECO:0000256" key="2">
    <source>
        <dbReference type="ARBA" id="ARBA00022540"/>
    </source>
</evidence>
<dbReference type="Gene3D" id="2.40.30.10">
    <property type="entry name" value="Translation factors"/>
    <property type="match status" value="2"/>
</dbReference>
<dbReference type="CDD" id="cd01887">
    <property type="entry name" value="IF2_eIF5B"/>
    <property type="match status" value="1"/>
</dbReference>
<evidence type="ECO:0000259" key="8">
    <source>
        <dbReference type="PROSITE" id="PS51722"/>
    </source>
</evidence>
<dbReference type="InterPro" id="IPR053905">
    <property type="entry name" value="EF-G-like_DII"/>
</dbReference>
<evidence type="ECO:0000256" key="3">
    <source>
        <dbReference type="ARBA" id="ARBA00022741"/>
    </source>
</evidence>
<dbReference type="PROSITE" id="PS51722">
    <property type="entry name" value="G_TR_2"/>
    <property type="match status" value="1"/>
</dbReference>
<dbReference type="CDD" id="cd03702">
    <property type="entry name" value="IF2_mtIF2_II"/>
    <property type="match status" value="1"/>
</dbReference>
<keyword evidence="5" id="KW-0342">GTP-binding</keyword>
<dbReference type="Pfam" id="PF22042">
    <property type="entry name" value="EF-G_D2"/>
    <property type="match status" value="1"/>
</dbReference>
<dbReference type="FunFam" id="2.40.30.10:FF:000054">
    <property type="entry name" value="Translation initiation factor IF-2"/>
    <property type="match status" value="1"/>
</dbReference>
<dbReference type="InterPro" id="IPR000178">
    <property type="entry name" value="TF_IF2_bacterial-like"/>
</dbReference>
<feature type="compositionally biased region" description="Low complexity" evidence="7">
    <location>
        <begin position="116"/>
        <end position="146"/>
    </location>
</feature>
<feature type="compositionally biased region" description="Pro residues" evidence="7">
    <location>
        <begin position="312"/>
        <end position="325"/>
    </location>
</feature>
<comment type="similarity">
    <text evidence="1">Belongs to the TRAFAC class translation factor GTPase superfamily. Classic translation factor GTPase family. IF-2 subfamily.</text>
</comment>
<dbReference type="Gene3D" id="3.40.50.300">
    <property type="entry name" value="P-loop containing nucleotide triphosphate hydrolases"/>
    <property type="match status" value="1"/>
</dbReference>
<evidence type="ECO:0000313" key="9">
    <source>
        <dbReference type="EMBL" id="SUZ73483.1"/>
    </source>
</evidence>
<dbReference type="FunFam" id="3.40.50.10050:FF:000001">
    <property type="entry name" value="Translation initiation factor IF-2"/>
    <property type="match status" value="1"/>
</dbReference>
<dbReference type="NCBIfam" id="TIGR00487">
    <property type="entry name" value="IF-2"/>
    <property type="match status" value="1"/>
</dbReference>
<sequence>MATIRIYKVADVLGIPSQEIIDLLKREHGIEVKSASSTIEEIVAKQFAERVARERDVSLPTGPLFSKKSASSKASRKGTKGSPRPEPTMRPRLGPPRLVKSPKAAPPKTDEEAPEVPETTVVPAPGPVEAVTAIEPEPAVEAAPETAPEPSPEPETPAEPDAPIVATEPQTEPAIEKIASPPKTPAREPLPSSPTTSKSVFPTGRVAPPTMRLRVETEAPSLKPPPPKTTVKPNLATPASAGAHPTGTSRPRPGSRPIAAAPKPSIAPVDVRAQPTRARPTGGRPMAPAVGYRPQFRPPPRPPGGRKRRPPRPSAPQIPEPPPPITRTVSLAEGMTVKDLADKLELRPKDVLKKLIERRMMMTINTTLDTETATMVAREFGADVEMRSFEEEMLEVESTTVQEGDLIERAPVVTVMGHVDHGKTSLLDAIRDSRVAEREAGGITQHIGAYTAEINNRRIVFLDTPGHEAFTLMRARGAKVTDIVVLVVAADDGVMPQTKEAIEHAKAAGVPLMVAINKIDKDNANPERVKTELSELGLTAEDWGGSTVTVEVSATQQKNLDLLLEMVLLVSELGELKANPKRNAAGTVLEAKIDRGRGPVASVLVKDGTLRVGDNFIAGSIVGKVRALIDDHGDQQTEAGPSSPIEVLGLTGLPQPGDTFQAVDDAAKARQISMLRQGQAKDKILGDTGGRVTLESLQQQIAEGEAKELPIIVKADVQGSAEVIADSLGKLGDERVKVRLLSSGAGAVNEGDVVFAAASNAIIVGFNVRPDRNAAAMAEREGIDIRLHRVIYDVTEEIKKAMAGLLDPTVKEIKVGTADVRDVFKVPKFGAAAGCMVTDGKINRSGETQVRLLRDNVVIHEGRIGSLRRFKDDVSEVKNGLECGIAFERYADLKVGDVIEVFILEKIAPTV</sequence>
<dbReference type="InterPro" id="IPR009000">
    <property type="entry name" value="Transl_B-barrel_sf"/>
</dbReference>
<evidence type="ECO:0000256" key="5">
    <source>
        <dbReference type="ARBA" id="ARBA00023134"/>
    </source>
</evidence>
<keyword evidence="4" id="KW-0648">Protein biosynthesis</keyword>
<organism evidence="9">
    <name type="scientific">marine metagenome</name>
    <dbReference type="NCBI Taxonomy" id="408172"/>
    <lineage>
        <taxon>unclassified sequences</taxon>
        <taxon>metagenomes</taxon>
        <taxon>ecological metagenomes</taxon>
    </lineage>
</organism>
<dbReference type="InterPro" id="IPR027417">
    <property type="entry name" value="P-loop_NTPase"/>
</dbReference>
<dbReference type="FunFam" id="3.40.50.300:FF:000019">
    <property type="entry name" value="Translation initiation factor IF-2"/>
    <property type="match status" value="1"/>
</dbReference>
<dbReference type="Pfam" id="PF11987">
    <property type="entry name" value="IF-2"/>
    <property type="match status" value="1"/>
</dbReference>
<dbReference type="Pfam" id="PF04760">
    <property type="entry name" value="IF2_N"/>
    <property type="match status" value="2"/>
</dbReference>
<name>A0A381Q791_9ZZZZ</name>
<feature type="compositionally biased region" description="Low complexity" evidence="7">
    <location>
        <begin position="257"/>
        <end position="268"/>
    </location>
</feature>
<dbReference type="Pfam" id="PF00009">
    <property type="entry name" value="GTP_EFTU"/>
    <property type="match status" value="1"/>
</dbReference>
<dbReference type="PANTHER" id="PTHR43381">
    <property type="entry name" value="TRANSLATION INITIATION FACTOR IF-2-RELATED"/>
    <property type="match status" value="1"/>
</dbReference>
<dbReference type="NCBIfam" id="TIGR00231">
    <property type="entry name" value="small_GTP"/>
    <property type="match status" value="1"/>
</dbReference>
<dbReference type="GO" id="GO:0005525">
    <property type="term" value="F:GTP binding"/>
    <property type="evidence" value="ECO:0007669"/>
    <property type="project" value="UniProtKB-KW"/>
</dbReference>
<dbReference type="GO" id="GO:0003924">
    <property type="term" value="F:GTPase activity"/>
    <property type="evidence" value="ECO:0007669"/>
    <property type="project" value="InterPro"/>
</dbReference>
<dbReference type="InterPro" id="IPR015760">
    <property type="entry name" value="TIF_IF2"/>
</dbReference>
<dbReference type="InterPro" id="IPR023115">
    <property type="entry name" value="TIF_IF2_dom3"/>
</dbReference>
<evidence type="ECO:0000256" key="1">
    <source>
        <dbReference type="ARBA" id="ARBA00007733"/>
    </source>
</evidence>
<dbReference type="AlphaFoldDB" id="A0A381Q791"/>
<dbReference type="InterPro" id="IPR005225">
    <property type="entry name" value="Small_GTP-bd"/>
</dbReference>
<dbReference type="SUPFAM" id="SSF52540">
    <property type="entry name" value="P-loop containing nucleoside triphosphate hydrolases"/>
    <property type="match status" value="1"/>
</dbReference>
<accession>A0A381Q791</accession>
<dbReference type="InterPro" id="IPR000795">
    <property type="entry name" value="T_Tr_GTP-bd_dom"/>
</dbReference>
<dbReference type="GO" id="GO:0003743">
    <property type="term" value="F:translation initiation factor activity"/>
    <property type="evidence" value="ECO:0007669"/>
    <property type="project" value="UniProtKB-KW"/>
</dbReference>